<dbReference type="Gene3D" id="6.10.250.970">
    <property type="match status" value="1"/>
</dbReference>
<comment type="caution">
    <text evidence="6">The sequence shown here is derived from an EMBL/GenBank/DDBJ whole genome shotgun (WGS) entry which is preliminary data.</text>
</comment>
<dbReference type="GO" id="GO:0016607">
    <property type="term" value="C:nuclear speck"/>
    <property type="evidence" value="ECO:0007669"/>
    <property type="project" value="InterPro"/>
</dbReference>
<dbReference type="Proteomes" id="UP000465112">
    <property type="component" value="Chromosome 3"/>
</dbReference>
<dbReference type="EMBL" id="VHII01000003">
    <property type="protein sequence ID" value="KAF1392710.1"/>
    <property type="molecule type" value="Genomic_DNA"/>
</dbReference>
<evidence type="ECO:0000313" key="7">
    <source>
        <dbReference type="Proteomes" id="UP000465112"/>
    </source>
</evidence>
<gene>
    <name evidence="6" type="ORF">PFLUV_G00030890</name>
</gene>
<comment type="similarity">
    <text evidence="2">Belongs to the mastermind family.</text>
</comment>
<evidence type="ECO:0000256" key="3">
    <source>
        <dbReference type="ARBA" id="ARBA00023242"/>
    </source>
</evidence>
<evidence type="ECO:0000256" key="4">
    <source>
        <dbReference type="SAM" id="MobiDB-lite"/>
    </source>
</evidence>
<sequence>MVSSPSPHVSCELCVRSSLHGREQAGVMDQGEMEEDLTTIRGHCDSPLNSSADQGMNPSGHQNEERNCHMRRLEKLRRHHALCEERYRKSSIEQANKERERTLHLHTLLNVEMDQSSSDSTVILELSSVP</sequence>
<dbReference type="GO" id="GO:0003713">
    <property type="term" value="F:transcription coactivator activity"/>
    <property type="evidence" value="ECO:0007669"/>
    <property type="project" value="InterPro"/>
</dbReference>
<proteinExistence type="inferred from homology"/>
<evidence type="ECO:0000313" key="6">
    <source>
        <dbReference type="EMBL" id="KAF1392710.1"/>
    </source>
</evidence>
<protein>
    <recommendedName>
        <fullName evidence="5">Neurogenic mastermind-like N-terminal domain-containing protein</fullName>
    </recommendedName>
</protein>
<evidence type="ECO:0000256" key="2">
    <source>
        <dbReference type="ARBA" id="ARBA00008081"/>
    </source>
</evidence>
<comment type="subcellular location">
    <subcellularLocation>
        <location evidence="1">Nucleus</location>
    </subcellularLocation>
</comment>
<keyword evidence="3" id="KW-0539">Nucleus</keyword>
<feature type="compositionally biased region" description="Polar residues" evidence="4">
    <location>
        <begin position="47"/>
        <end position="61"/>
    </location>
</feature>
<dbReference type="GO" id="GO:0045944">
    <property type="term" value="P:positive regulation of transcription by RNA polymerase II"/>
    <property type="evidence" value="ECO:0007669"/>
    <property type="project" value="InterPro"/>
</dbReference>
<reference evidence="6 7" key="1">
    <citation type="submission" date="2019-06" db="EMBL/GenBank/DDBJ databases">
        <title>A chromosome-scale genome assembly of the European perch, Perca fluviatilis.</title>
        <authorList>
            <person name="Roques C."/>
            <person name="Zahm M."/>
            <person name="Cabau C."/>
            <person name="Klopp C."/>
            <person name="Bouchez O."/>
            <person name="Donnadieu C."/>
            <person name="Kuhl H."/>
            <person name="Gislard M."/>
            <person name="Guendouz S."/>
            <person name="Journot L."/>
            <person name="Haffray P."/>
            <person name="Bestin A."/>
            <person name="Morvezen R."/>
            <person name="Feron R."/>
            <person name="Wen M."/>
            <person name="Jouanno E."/>
            <person name="Herpin A."/>
            <person name="Schartl M."/>
            <person name="Postlethwait J."/>
            <person name="Schaerlinger B."/>
            <person name="Chardard D."/>
            <person name="Lecocq T."/>
            <person name="Poncet C."/>
            <person name="Jaffrelo L."/>
            <person name="Lampietro C."/>
            <person name="Guiguen Y."/>
        </authorList>
    </citation>
    <scope>NUCLEOTIDE SEQUENCE [LARGE SCALE GENOMIC DNA]</scope>
    <source>
        <tissue evidence="6">Blood</tissue>
    </source>
</reference>
<feature type="domain" description="Neurogenic mastermind-like N-terminal" evidence="5">
    <location>
        <begin position="71"/>
        <end position="107"/>
    </location>
</feature>
<organism evidence="6 7">
    <name type="scientific">Perca fluviatilis</name>
    <name type="common">European perch</name>
    <dbReference type="NCBI Taxonomy" id="8168"/>
    <lineage>
        <taxon>Eukaryota</taxon>
        <taxon>Metazoa</taxon>
        <taxon>Chordata</taxon>
        <taxon>Craniata</taxon>
        <taxon>Vertebrata</taxon>
        <taxon>Euteleostomi</taxon>
        <taxon>Actinopterygii</taxon>
        <taxon>Neopterygii</taxon>
        <taxon>Teleostei</taxon>
        <taxon>Neoteleostei</taxon>
        <taxon>Acanthomorphata</taxon>
        <taxon>Eupercaria</taxon>
        <taxon>Perciformes</taxon>
        <taxon>Percoidei</taxon>
        <taxon>Percidae</taxon>
        <taxon>Percinae</taxon>
        <taxon>Perca</taxon>
    </lineage>
</organism>
<keyword evidence="7" id="KW-1185">Reference proteome</keyword>
<dbReference type="GO" id="GO:0007219">
    <property type="term" value="P:Notch signaling pathway"/>
    <property type="evidence" value="ECO:0007669"/>
    <property type="project" value="InterPro"/>
</dbReference>
<dbReference type="AlphaFoldDB" id="A0A6A5FEP3"/>
<evidence type="ECO:0000256" key="1">
    <source>
        <dbReference type="ARBA" id="ARBA00004123"/>
    </source>
</evidence>
<name>A0A6A5FEP3_PERFL</name>
<feature type="region of interest" description="Disordered" evidence="4">
    <location>
        <begin position="40"/>
        <end position="66"/>
    </location>
</feature>
<evidence type="ECO:0000259" key="5">
    <source>
        <dbReference type="Pfam" id="PF09596"/>
    </source>
</evidence>
<accession>A0A6A5FEP3</accession>
<dbReference type="InterPro" id="IPR046370">
    <property type="entry name" value="MAML_N_sf"/>
</dbReference>
<dbReference type="Pfam" id="PF09596">
    <property type="entry name" value="MamL-1"/>
    <property type="match status" value="1"/>
</dbReference>
<dbReference type="InterPro" id="IPR019082">
    <property type="entry name" value="Mastermind-like_N"/>
</dbReference>